<proteinExistence type="inferred from homology"/>
<dbReference type="SUPFAM" id="SSF53474">
    <property type="entry name" value="alpha/beta-Hydrolases"/>
    <property type="match status" value="1"/>
</dbReference>
<dbReference type="STRING" id="106004.A0A1Y2D7T4"/>
<dbReference type="Proteomes" id="UP000193467">
    <property type="component" value="Unassembled WGS sequence"/>
</dbReference>
<dbReference type="InParanoid" id="A0A1Y2D7T4"/>
<name>A0A1Y2D7T4_9BASI</name>
<evidence type="ECO:0000256" key="2">
    <source>
        <dbReference type="ARBA" id="ARBA00022801"/>
    </source>
</evidence>
<feature type="transmembrane region" description="Helical" evidence="4">
    <location>
        <begin position="43"/>
        <end position="63"/>
    </location>
</feature>
<keyword evidence="4" id="KW-1133">Transmembrane helix</keyword>
<feature type="domain" description="Alpha/beta hydrolase fold-3" evidence="5">
    <location>
        <begin position="200"/>
        <end position="445"/>
    </location>
</feature>
<reference evidence="6 7" key="1">
    <citation type="submission" date="2016-07" db="EMBL/GenBank/DDBJ databases">
        <title>Pervasive Adenine N6-methylation of Active Genes in Fungi.</title>
        <authorList>
            <consortium name="DOE Joint Genome Institute"/>
            <person name="Mondo S.J."/>
            <person name="Dannebaum R.O."/>
            <person name="Kuo R.C."/>
            <person name="Labutti K."/>
            <person name="Haridas S."/>
            <person name="Kuo A."/>
            <person name="Salamov A."/>
            <person name="Ahrendt S.R."/>
            <person name="Lipzen A."/>
            <person name="Sullivan W."/>
            <person name="Andreopoulos W.B."/>
            <person name="Clum A."/>
            <person name="Lindquist E."/>
            <person name="Daum C."/>
            <person name="Ramamoorthy G.K."/>
            <person name="Gryganskyi A."/>
            <person name="Culley D."/>
            <person name="Magnuson J.K."/>
            <person name="James T.Y."/>
            <person name="O'Malley M.A."/>
            <person name="Stajich J.E."/>
            <person name="Spatafora J.W."/>
            <person name="Visel A."/>
            <person name="Grigoriev I.V."/>
        </authorList>
    </citation>
    <scope>NUCLEOTIDE SEQUENCE [LARGE SCALE GENOMIC DNA]</scope>
    <source>
        <strain evidence="6 7">62-1032</strain>
    </source>
</reference>
<protein>
    <submittedName>
        <fullName evidence="6">Alpha/Beta hydrolase protein</fullName>
    </submittedName>
</protein>
<accession>A0A1Y2D7T4</accession>
<dbReference type="InterPro" id="IPR013094">
    <property type="entry name" value="AB_hydrolase_3"/>
</dbReference>
<keyword evidence="4" id="KW-0812">Transmembrane</keyword>
<dbReference type="PROSITE" id="PS01174">
    <property type="entry name" value="LIPASE_GDXG_SER"/>
    <property type="match status" value="1"/>
</dbReference>
<comment type="similarity">
    <text evidence="1">Belongs to the 'GDXG' lipolytic enzyme family.</text>
</comment>
<dbReference type="PANTHER" id="PTHR48081">
    <property type="entry name" value="AB HYDROLASE SUPERFAMILY PROTEIN C4A8.06C"/>
    <property type="match status" value="1"/>
</dbReference>
<evidence type="ECO:0000259" key="5">
    <source>
        <dbReference type="Pfam" id="PF07859"/>
    </source>
</evidence>
<evidence type="ECO:0000256" key="3">
    <source>
        <dbReference type="PROSITE-ProRule" id="PRU10038"/>
    </source>
</evidence>
<dbReference type="OrthoDB" id="2152029at2759"/>
<organism evidence="6 7">
    <name type="scientific">Leucosporidium creatinivorum</name>
    <dbReference type="NCBI Taxonomy" id="106004"/>
    <lineage>
        <taxon>Eukaryota</taxon>
        <taxon>Fungi</taxon>
        <taxon>Dikarya</taxon>
        <taxon>Basidiomycota</taxon>
        <taxon>Pucciniomycotina</taxon>
        <taxon>Microbotryomycetes</taxon>
        <taxon>Leucosporidiales</taxon>
        <taxon>Leucosporidium</taxon>
    </lineage>
</organism>
<dbReference type="AlphaFoldDB" id="A0A1Y2D7T4"/>
<feature type="active site" evidence="3">
    <location>
        <position position="273"/>
    </location>
</feature>
<keyword evidence="4" id="KW-0472">Membrane</keyword>
<dbReference type="Pfam" id="PF07859">
    <property type="entry name" value="Abhydrolase_3"/>
    <property type="match status" value="1"/>
</dbReference>
<evidence type="ECO:0000256" key="1">
    <source>
        <dbReference type="ARBA" id="ARBA00010515"/>
    </source>
</evidence>
<evidence type="ECO:0000313" key="7">
    <source>
        <dbReference type="Proteomes" id="UP000193467"/>
    </source>
</evidence>
<evidence type="ECO:0000313" key="6">
    <source>
        <dbReference type="EMBL" id="ORY55319.1"/>
    </source>
</evidence>
<dbReference type="InterPro" id="IPR029058">
    <property type="entry name" value="AB_hydrolase_fold"/>
</dbReference>
<dbReference type="GO" id="GO:0016787">
    <property type="term" value="F:hydrolase activity"/>
    <property type="evidence" value="ECO:0007669"/>
    <property type="project" value="UniProtKB-KW"/>
</dbReference>
<dbReference type="EMBL" id="MCGR01000091">
    <property type="protein sequence ID" value="ORY55319.1"/>
    <property type="molecule type" value="Genomic_DNA"/>
</dbReference>
<sequence>MGLLAQGEAFRSTKFTLWQPSLPLEHHLPDYGLTIALYRAARLAWVLLLIPFHFILAISTLLLPRPLHPPPSLLPGETQWTFFQRLLLPLVKRVIWAITDVGGAPRLTPQQERRWIGWLVALLDFAYQDGGANVSLAVEDCVPGDAAWQRRWIKDEASDPYELVHPGPVPMFWFDARAGSEDVSVGARGSRRARDGERVVLYFVGGGYCYGSPTDGNRCFILAKRTGLVVVGANYRKATSADRAFPAALQDAITAYTHLLELGYTDIILAGDSAGAGLALSLVLYLTNTLHHVVPDLVLPSAMLLYSPWVDLTLSSYRSKLALEYEDDILNPSMLLHASNSYLRNLKAQASPSIDINSSSPFALGASHPFLSPALPSSLPTLRSLAKAYSPETPLRMLIFAGGSEMFAPEIRGLVAGLRQASREGGGGGVAVEYVEVKGEVHCFPLVPSWVSPAAGRALKRVASFLTA</sequence>
<evidence type="ECO:0000256" key="4">
    <source>
        <dbReference type="SAM" id="Phobius"/>
    </source>
</evidence>
<comment type="caution">
    <text evidence="6">The sequence shown here is derived from an EMBL/GenBank/DDBJ whole genome shotgun (WGS) entry which is preliminary data.</text>
</comment>
<dbReference type="InterPro" id="IPR050300">
    <property type="entry name" value="GDXG_lipolytic_enzyme"/>
</dbReference>
<dbReference type="Gene3D" id="3.40.50.1820">
    <property type="entry name" value="alpha/beta hydrolase"/>
    <property type="match status" value="1"/>
</dbReference>
<keyword evidence="2 6" id="KW-0378">Hydrolase</keyword>
<dbReference type="PANTHER" id="PTHR48081:SF8">
    <property type="entry name" value="ALPHA_BETA HYDROLASE FOLD-3 DOMAIN-CONTAINING PROTEIN-RELATED"/>
    <property type="match status" value="1"/>
</dbReference>
<keyword evidence="7" id="KW-1185">Reference proteome</keyword>
<gene>
    <name evidence="6" type="ORF">BCR35DRAFT_310081</name>
</gene>
<dbReference type="InterPro" id="IPR033140">
    <property type="entry name" value="Lipase_GDXG_put_SER_AS"/>
</dbReference>